<dbReference type="GO" id="GO:1904047">
    <property type="term" value="F:S-adenosyl-L-methionine binding"/>
    <property type="evidence" value="ECO:0007669"/>
    <property type="project" value="TreeGrafter"/>
</dbReference>
<feature type="domain" description="Nucleoside phosphorylase" evidence="2">
    <location>
        <begin position="30"/>
        <end position="105"/>
    </location>
</feature>
<comment type="caution">
    <text evidence="3">The sequence shown here is derived from an EMBL/GenBank/DDBJ whole genome shotgun (WGS) entry which is preliminary data.</text>
</comment>
<dbReference type="RefSeq" id="WP_282201015.1">
    <property type="nucleotide sequence ID" value="NZ_BOQE01000001.1"/>
</dbReference>
<dbReference type="PANTHER" id="PTHR37822">
    <property type="entry name" value="SPORE PHOTOPRODUCT LYASE-RELATED"/>
    <property type="match status" value="1"/>
</dbReference>
<dbReference type="GO" id="GO:0003913">
    <property type="term" value="F:DNA photolyase activity"/>
    <property type="evidence" value="ECO:0007669"/>
    <property type="project" value="TreeGrafter"/>
</dbReference>
<evidence type="ECO:0000313" key="4">
    <source>
        <dbReference type="Proteomes" id="UP001057291"/>
    </source>
</evidence>
<dbReference type="EMBL" id="BOQE01000001">
    <property type="protein sequence ID" value="GIM48106.1"/>
    <property type="molecule type" value="Genomic_DNA"/>
</dbReference>
<protein>
    <recommendedName>
        <fullName evidence="2">Nucleoside phosphorylase domain-containing protein</fullName>
    </recommendedName>
</protein>
<dbReference type="Pfam" id="PF01048">
    <property type="entry name" value="PNP_UDP_1"/>
    <property type="match status" value="1"/>
</dbReference>
<dbReference type="GO" id="GO:0009116">
    <property type="term" value="P:nucleoside metabolic process"/>
    <property type="evidence" value="ECO:0007669"/>
    <property type="project" value="InterPro"/>
</dbReference>
<keyword evidence="4" id="KW-1185">Reference proteome</keyword>
<dbReference type="GO" id="GO:0051539">
    <property type="term" value="F:4 iron, 4 sulfur cluster binding"/>
    <property type="evidence" value="ECO:0007669"/>
    <property type="project" value="TreeGrafter"/>
</dbReference>
<accession>A0AAV4LK40</accession>
<dbReference type="Gene3D" id="3.40.50.1580">
    <property type="entry name" value="Nucleoside phosphorylase domain"/>
    <property type="match status" value="1"/>
</dbReference>
<evidence type="ECO:0000256" key="1">
    <source>
        <dbReference type="SAM" id="Phobius"/>
    </source>
</evidence>
<proteinExistence type="predicted"/>
<dbReference type="PANTHER" id="PTHR37822:SF1">
    <property type="entry name" value="PHOSPHORYLASE"/>
    <property type="match status" value="1"/>
</dbReference>
<dbReference type="Proteomes" id="UP001057291">
    <property type="component" value="Unassembled WGS sequence"/>
</dbReference>
<evidence type="ECO:0000259" key="2">
    <source>
        <dbReference type="Pfam" id="PF01048"/>
    </source>
</evidence>
<dbReference type="InterPro" id="IPR035994">
    <property type="entry name" value="Nucleoside_phosphorylase_sf"/>
</dbReference>
<sequence length="277" mass="31461">MFYFTTALYSEAKPLIDYFQLKKLHSSTRFQIFANEKITLIITGVGIFSASIATAHLLTLNRVKDEDIFINIGICGTAHDHFQIGQPLLCHTIIHHDTNQTFYPDILIKHNLKECALETFSQPVHLDMKTCITGDVVDMEGAACFAAASTFLAPHQIYVLKIVSDFLDEAQITPQSVSSLIKDNIPALERLMRASHGIVAGNKEILMEEDYLLLQQIRDQLHLSVTLYHQLMQLAIQYKIRTRQDLSCLRAFLSVHAESKHEGKMAFAKIKRQLLYE</sequence>
<feature type="transmembrane region" description="Helical" evidence="1">
    <location>
        <begin position="38"/>
        <end position="58"/>
    </location>
</feature>
<reference evidence="3" key="1">
    <citation type="journal article" date="2023" name="Int. J. Syst. Evol. Microbiol.">
        <title>Collibacillus ludicampi gen. nov., sp. nov., a new soil bacterium of the family Alicyclobacillaceae.</title>
        <authorList>
            <person name="Jojima T."/>
            <person name="Ioku Y."/>
            <person name="Fukuta Y."/>
            <person name="Shirasaka N."/>
            <person name="Matsumura Y."/>
            <person name="Mori M."/>
        </authorList>
    </citation>
    <scope>NUCLEOTIDE SEQUENCE</scope>
    <source>
        <strain evidence="3">TP075</strain>
    </source>
</reference>
<dbReference type="SUPFAM" id="SSF53167">
    <property type="entry name" value="Purine and uridine phosphorylases"/>
    <property type="match status" value="1"/>
</dbReference>
<name>A0AAV4LK40_9BACL</name>
<keyword evidence="1" id="KW-0812">Transmembrane</keyword>
<dbReference type="InterPro" id="IPR049539">
    <property type="entry name" value="SPL"/>
</dbReference>
<gene>
    <name evidence="3" type="ORF">DNHGIG_36550</name>
</gene>
<keyword evidence="1" id="KW-1133">Transmembrane helix</keyword>
<dbReference type="AlphaFoldDB" id="A0AAV4LK40"/>
<dbReference type="InterPro" id="IPR000845">
    <property type="entry name" value="Nucleoside_phosphorylase_d"/>
</dbReference>
<dbReference type="GO" id="GO:0042601">
    <property type="term" value="C:endospore-forming forespore"/>
    <property type="evidence" value="ECO:0007669"/>
    <property type="project" value="TreeGrafter"/>
</dbReference>
<keyword evidence="1" id="KW-0472">Membrane</keyword>
<evidence type="ECO:0000313" key="3">
    <source>
        <dbReference type="EMBL" id="GIM48106.1"/>
    </source>
</evidence>
<organism evidence="3 4">
    <name type="scientific">Collibacillus ludicampi</name>
    <dbReference type="NCBI Taxonomy" id="2771369"/>
    <lineage>
        <taxon>Bacteria</taxon>
        <taxon>Bacillati</taxon>
        <taxon>Bacillota</taxon>
        <taxon>Bacilli</taxon>
        <taxon>Bacillales</taxon>
        <taxon>Alicyclobacillaceae</taxon>
        <taxon>Collibacillus</taxon>
    </lineage>
</organism>